<evidence type="ECO:0000256" key="1">
    <source>
        <dbReference type="SAM" id="MobiDB-lite"/>
    </source>
</evidence>
<keyword evidence="3" id="KW-1185">Reference proteome</keyword>
<evidence type="ECO:0000313" key="2">
    <source>
        <dbReference type="EMBL" id="KAL2722407.1"/>
    </source>
</evidence>
<organism evidence="2 3">
    <name type="scientific">Vespula squamosa</name>
    <name type="common">Southern yellow jacket</name>
    <name type="synonym">Wasp</name>
    <dbReference type="NCBI Taxonomy" id="30214"/>
    <lineage>
        <taxon>Eukaryota</taxon>
        <taxon>Metazoa</taxon>
        <taxon>Ecdysozoa</taxon>
        <taxon>Arthropoda</taxon>
        <taxon>Hexapoda</taxon>
        <taxon>Insecta</taxon>
        <taxon>Pterygota</taxon>
        <taxon>Neoptera</taxon>
        <taxon>Endopterygota</taxon>
        <taxon>Hymenoptera</taxon>
        <taxon>Apocrita</taxon>
        <taxon>Aculeata</taxon>
        <taxon>Vespoidea</taxon>
        <taxon>Vespidae</taxon>
        <taxon>Vespinae</taxon>
        <taxon>Vespula</taxon>
    </lineage>
</organism>
<accession>A0ABD2AQ15</accession>
<gene>
    <name evidence="2" type="ORF">V1478_009270</name>
</gene>
<dbReference type="Proteomes" id="UP001607302">
    <property type="component" value="Unassembled WGS sequence"/>
</dbReference>
<protein>
    <submittedName>
        <fullName evidence="2">Uncharacterized protein</fullName>
    </submittedName>
</protein>
<name>A0ABD2AQ15_VESSQ</name>
<sequence length="234" mass="26080">MFHKRDEHVIEMQLSKWSQQPDDVCNSSTFNSHSTPFTTFITSDPMTRQCPYLGRYEIVSVMHWHSADNVEDTLGVDGELSIASLEVQDVKVTSTPFPRRCHHERVRWLDIGCRTPDRMEFATSCSDEALSEYLCHGTWIENDTAYLVASTDVGRYCLVYSASAATTGDRELSVTGHLASCPRASHRHPVSWQFNAATSRLRRRGGHMCPPLCSSSSSAASSLADTSRGDATEL</sequence>
<proteinExistence type="predicted"/>
<dbReference type="PANTHER" id="PTHR22255">
    <property type="entry name" value="LP06548P"/>
    <property type="match status" value="1"/>
</dbReference>
<comment type="caution">
    <text evidence="2">The sequence shown here is derived from an EMBL/GenBank/DDBJ whole genome shotgun (WGS) entry which is preliminary data.</text>
</comment>
<dbReference type="AlphaFoldDB" id="A0ABD2AQ15"/>
<dbReference type="EMBL" id="JAUDFV010000141">
    <property type="protein sequence ID" value="KAL2722407.1"/>
    <property type="molecule type" value="Genomic_DNA"/>
</dbReference>
<dbReference type="PANTHER" id="PTHR22255:SF9">
    <property type="entry name" value="LP06548P"/>
    <property type="match status" value="1"/>
</dbReference>
<feature type="region of interest" description="Disordered" evidence="1">
    <location>
        <begin position="212"/>
        <end position="234"/>
    </location>
</feature>
<evidence type="ECO:0000313" key="3">
    <source>
        <dbReference type="Proteomes" id="UP001607302"/>
    </source>
</evidence>
<reference evidence="2 3" key="1">
    <citation type="journal article" date="2024" name="Ann. Entomol. Soc. Am.">
        <title>Genomic analyses of the southern and eastern yellowjacket wasps (Hymenoptera: Vespidae) reveal evolutionary signatures of social life.</title>
        <authorList>
            <person name="Catto M.A."/>
            <person name="Caine P.B."/>
            <person name="Orr S.E."/>
            <person name="Hunt B.G."/>
            <person name="Goodisman M.A.D."/>
        </authorList>
    </citation>
    <scope>NUCLEOTIDE SEQUENCE [LARGE SCALE GENOMIC DNA]</scope>
    <source>
        <strain evidence="2">233</strain>
        <tissue evidence="2">Head and thorax</tissue>
    </source>
</reference>